<evidence type="ECO:0000256" key="2">
    <source>
        <dbReference type="ARBA" id="ARBA00022679"/>
    </source>
</evidence>
<dbReference type="Pfam" id="PF05853">
    <property type="entry name" value="BKACE"/>
    <property type="match status" value="1"/>
</dbReference>
<comment type="caution">
    <text evidence="5">The sequence shown here is derived from an EMBL/GenBank/DDBJ whole genome shotgun (WGS) entry which is preliminary data.</text>
</comment>
<dbReference type="InterPro" id="IPR008567">
    <property type="entry name" value="BKACE"/>
</dbReference>
<gene>
    <name evidence="5" type="ORF">HYZ11_02650</name>
</gene>
<keyword evidence="4" id="KW-0862">Zinc</keyword>
<keyword evidence="3" id="KW-0479">Metal-binding</keyword>
<evidence type="ECO:0000256" key="1">
    <source>
        <dbReference type="ARBA" id="ARBA00001947"/>
    </source>
</evidence>
<evidence type="ECO:0000256" key="4">
    <source>
        <dbReference type="ARBA" id="ARBA00022833"/>
    </source>
</evidence>
<accession>A0A932HWF1</accession>
<dbReference type="AlphaFoldDB" id="A0A932HWF1"/>
<organism evidence="5 6">
    <name type="scientific">Tectimicrobiota bacterium</name>
    <dbReference type="NCBI Taxonomy" id="2528274"/>
    <lineage>
        <taxon>Bacteria</taxon>
        <taxon>Pseudomonadati</taxon>
        <taxon>Nitrospinota/Tectimicrobiota group</taxon>
        <taxon>Candidatus Tectimicrobiota</taxon>
    </lineage>
</organism>
<dbReference type="PANTHER" id="PTHR37418">
    <property type="entry name" value="3-KETO-5-AMINOHEXANOATE CLEAVAGE ENZYME-RELATED"/>
    <property type="match status" value="1"/>
</dbReference>
<sequence length="267" mass="29472">MDKLIITTCAADTSMHAGVPHRFKESEPLAISVEKASKAGAAIAHIHAPPADFKAWESHTKAIRGRCGVMLQYGISTQTLDQRREVVKNRPEMMSVAVGAHNMAFLDRDMMMLHPRQEIADMMRLCADYGVKPEFEVFSLGELWLIDDILQKGLLKPPVLMTCFFGRPGGAWSPPTMKEFLHRVEHLPPHAIYVTSCTGPTHIVLQTMAVAQGGHVRVGTEDEPCLYPGVLGDNVDHVSRIARIAKELGREVAGVDEARAKLHIPSR</sequence>
<dbReference type="PANTHER" id="PTHR37418:SF2">
    <property type="entry name" value="3-KETO-5-AMINOHEXANOATE CLEAVAGE ENZYME"/>
    <property type="match status" value="1"/>
</dbReference>
<proteinExistence type="predicted"/>
<dbReference type="Proteomes" id="UP000782312">
    <property type="component" value="Unassembled WGS sequence"/>
</dbReference>
<protein>
    <submittedName>
        <fullName evidence="5">3-keto-5-aminohexanoate cleavage protein</fullName>
    </submittedName>
</protein>
<dbReference type="Gene3D" id="3.20.20.70">
    <property type="entry name" value="Aldolase class I"/>
    <property type="match status" value="1"/>
</dbReference>
<name>A0A932HWF1_UNCTE</name>
<dbReference type="GO" id="GO:0043720">
    <property type="term" value="F:3-keto-5-aminohexanoate cleavage activity"/>
    <property type="evidence" value="ECO:0007669"/>
    <property type="project" value="InterPro"/>
</dbReference>
<keyword evidence="2" id="KW-0808">Transferase</keyword>
<reference evidence="5" key="1">
    <citation type="submission" date="2020-07" db="EMBL/GenBank/DDBJ databases">
        <title>Huge and variable diversity of episymbiotic CPR bacteria and DPANN archaea in groundwater ecosystems.</title>
        <authorList>
            <person name="He C.Y."/>
            <person name="Keren R."/>
            <person name="Whittaker M."/>
            <person name="Farag I.F."/>
            <person name="Doudna J."/>
            <person name="Cate J.H.D."/>
            <person name="Banfield J.F."/>
        </authorList>
    </citation>
    <scope>NUCLEOTIDE SEQUENCE</scope>
    <source>
        <strain evidence="5">NC_groundwater_763_Ag_S-0.2um_68_21</strain>
    </source>
</reference>
<comment type="cofactor">
    <cofactor evidence="1">
        <name>Zn(2+)</name>
        <dbReference type="ChEBI" id="CHEBI:29105"/>
    </cofactor>
</comment>
<evidence type="ECO:0000313" key="6">
    <source>
        <dbReference type="Proteomes" id="UP000782312"/>
    </source>
</evidence>
<evidence type="ECO:0000256" key="3">
    <source>
        <dbReference type="ARBA" id="ARBA00022723"/>
    </source>
</evidence>
<dbReference type="EMBL" id="JACPUR010000004">
    <property type="protein sequence ID" value="MBI3126487.1"/>
    <property type="molecule type" value="Genomic_DNA"/>
</dbReference>
<dbReference type="GO" id="GO:0046872">
    <property type="term" value="F:metal ion binding"/>
    <property type="evidence" value="ECO:0007669"/>
    <property type="project" value="UniProtKB-KW"/>
</dbReference>
<evidence type="ECO:0000313" key="5">
    <source>
        <dbReference type="EMBL" id="MBI3126487.1"/>
    </source>
</evidence>
<dbReference type="InterPro" id="IPR013785">
    <property type="entry name" value="Aldolase_TIM"/>
</dbReference>